<dbReference type="InterPro" id="IPR032942">
    <property type="entry name" value="BPI/LBP/Plunc"/>
</dbReference>
<evidence type="ECO:0000256" key="3">
    <source>
        <dbReference type="SAM" id="SignalP"/>
    </source>
</evidence>
<dbReference type="InterPro" id="IPR001124">
    <property type="entry name" value="Lipid-bd_serum_glycop_C"/>
</dbReference>
<sequence length="832" mass="90820">MIYINKRLLSLFLVIFFISTREFLVNAQIGYNNGYNNYQPPQYRYVMMGNHQLPQTPIQYAGHQVFQQQPQPQQFYRPQIGTMVVPQRPFQMVPNVSPALDFNEILLGGRRGFPGMRVRVNSRGFQYASSIIGNLLNDEIKKARIPPISQCMTEVNGCIQIYNIYVSRYRCPQRIALYPAPPNRIVIAVQNLDIGITGNLGGQIIVLLPIRLNGIVQMNAHQVSITTELVIERSATGSPFIRVASCNVQLGYVDAYLENAGIIGDIVNSQFRQRISSQVRQMIPSKLCGQLPQIVNEKLNGKLTGLPQSISLLQIKDTIIGMMSATPAHCSVPVCQGLKNVALNQQIVPLPVSQPGNAIPPKQAALLPSSATVSIPRPQYPQKTVHAATSRVINNGIPQRMISKTSSKGVAHGVQTIQRVFPAIEHQHHIPQSLESRIKRGVNFNIDSESLYQFVKRSKLFGAVTSITANNPCAGCPGVGEGEDPLTQARKLIDYLDWNKVSNIDLTLQLLNTYATSNDFTIDINGEFSPGGQGNTPFGPFPLQFPYPVSNRMVDGIISDFTLNSLLYHAHRSGFFSVRIGPETPKIGNLLKTTCSDDEDELEDHGVETDESSTFKMRGVRTKIVNRIFATRSKRADDGGLEDLGICFGDILPAIREKYPNKLLAVNIRTTKAPAIILSAMNGGTVQGYLDADADIFIDGTTPPQRVGTISISAVVVATLSSSGDKVFGTLKISSLSLKDREGSLGLPQDALDNLGNLGKELLEKAGNDILAKGLKVSIPSNTGLPIDISSPQIQIVEHGLYLAADFTINPVTIQSLAGVGGHAGGCMRYAF</sequence>
<dbReference type="InterPro" id="IPR017943">
    <property type="entry name" value="Bactericidal_perm-incr_a/b_dom"/>
</dbReference>
<proteinExistence type="inferred from homology"/>
<evidence type="ECO:0000256" key="1">
    <source>
        <dbReference type="ARBA" id="ARBA00007292"/>
    </source>
</evidence>
<feature type="domain" description="Lipid-binding serum glycoprotein N-terminal" evidence="4">
    <location>
        <begin position="119"/>
        <end position="352"/>
    </location>
</feature>
<keyword evidence="2" id="KW-1015">Disulfide bond</keyword>
<dbReference type="GO" id="GO:0005615">
    <property type="term" value="C:extracellular space"/>
    <property type="evidence" value="ECO:0007669"/>
    <property type="project" value="TreeGrafter"/>
</dbReference>
<accession>A0A0N5BQF2</accession>
<protein>
    <submittedName>
        <fullName evidence="7">BPI1 domain-containing protein</fullName>
    </submittedName>
</protein>
<dbReference type="SUPFAM" id="SSF55394">
    <property type="entry name" value="Bactericidal permeability-increasing protein, BPI"/>
    <property type="match status" value="2"/>
</dbReference>
<organism evidence="6 7">
    <name type="scientific">Strongyloides papillosus</name>
    <name type="common">Intestinal threadworm</name>
    <dbReference type="NCBI Taxonomy" id="174720"/>
    <lineage>
        <taxon>Eukaryota</taxon>
        <taxon>Metazoa</taxon>
        <taxon>Ecdysozoa</taxon>
        <taxon>Nematoda</taxon>
        <taxon>Chromadorea</taxon>
        <taxon>Rhabditida</taxon>
        <taxon>Tylenchina</taxon>
        <taxon>Panagrolaimomorpha</taxon>
        <taxon>Strongyloidoidea</taxon>
        <taxon>Strongyloididae</taxon>
        <taxon>Strongyloides</taxon>
    </lineage>
</organism>
<evidence type="ECO:0000313" key="6">
    <source>
        <dbReference type="Proteomes" id="UP000046392"/>
    </source>
</evidence>
<dbReference type="AlphaFoldDB" id="A0A0N5BQF2"/>
<keyword evidence="6" id="KW-1185">Reference proteome</keyword>
<keyword evidence="3" id="KW-0732">Signal</keyword>
<dbReference type="STRING" id="174720.A0A0N5BQF2"/>
<comment type="similarity">
    <text evidence="1">Belongs to the BPI/LBP/Plunc superfamily. BPI/LBP family.</text>
</comment>
<evidence type="ECO:0000259" key="4">
    <source>
        <dbReference type="SMART" id="SM00328"/>
    </source>
</evidence>
<feature type="chain" id="PRO_5005894717" evidence="3">
    <location>
        <begin position="28"/>
        <end position="832"/>
    </location>
</feature>
<dbReference type="WBParaSite" id="SPAL_0000811700.1">
    <property type="protein sequence ID" value="SPAL_0000811700.1"/>
    <property type="gene ID" value="SPAL_0000811700"/>
</dbReference>
<dbReference type="InterPro" id="IPR017942">
    <property type="entry name" value="Lipid-bd_serum_glycop_N"/>
</dbReference>
<reference evidence="7" key="1">
    <citation type="submission" date="2017-02" db="UniProtKB">
        <authorList>
            <consortium name="WormBaseParasite"/>
        </authorList>
    </citation>
    <scope>IDENTIFICATION</scope>
</reference>
<dbReference type="Proteomes" id="UP000046392">
    <property type="component" value="Unplaced"/>
</dbReference>
<evidence type="ECO:0000313" key="7">
    <source>
        <dbReference type="WBParaSite" id="SPAL_0000811700.1"/>
    </source>
</evidence>
<feature type="domain" description="Lipid-binding serum glycoprotein C-terminal" evidence="5">
    <location>
        <begin position="548"/>
        <end position="805"/>
    </location>
</feature>
<dbReference type="Pfam" id="PF01273">
    <property type="entry name" value="LBP_BPI_CETP"/>
    <property type="match status" value="1"/>
</dbReference>
<dbReference type="PANTHER" id="PTHR10504:SF144">
    <property type="entry name" value="BPI1 DOMAIN-CONTAINING PROTEIN"/>
    <property type="match status" value="1"/>
</dbReference>
<dbReference type="GO" id="GO:0008289">
    <property type="term" value="F:lipid binding"/>
    <property type="evidence" value="ECO:0007669"/>
    <property type="project" value="InterPro"/>
</dbReference>
<dbReference type="SMART" id="SM00329">
    <property type="entry name" value="BPI2"/>
    <property type="match status" value="1"/>
</dbReference>
<dbReference type="Gene3D" id="3.15.10.10">
    <property type="entry name" value="Bactericidal permeability-increasing protein, domain 1"/>
    <property type="match status" value="1"/>
</dbReference>
<evidence type="ECO:0000256" key="2">
    <source>
        <dbReference type="ARBA" id="ARBA00023157"/>
    </source>
</evidence>
<dbReference type="Pfam" id="PF02886">
    <property type="entry name" value="LBP_BPI_CETP_C"/>
    <property type="match status" value="2"/>
</dbReference>
<evidence type="ECO:0000259" key="5">
    <source>
        <dbReference type="SMART" id="SM00329"/>
    </source>
</evidence>
<dbReference type="Gene3D" id="3.15.20.10">
    <property type="entry name" value="Bactericidal permeability-increasing protein, domain 2"/>
    <property type="match status" value="1"/>
</dbReference>
<dbReference type="SMART" id="SM00328">
    <property type="entry name" value="BPI1"/>
    <property type="match status" value="1"/>
</dbReference>
<name>A0A0N5BQF2_STREA</name>
<dbReference type="PANTHER" id="PTHR10504">
    <property type="entry name" value="BACTERICIDAL PERMEABILITY-INCREASING BPI PROTEIN-RELATED"/>
    <property type="match status" value="1"/>
</dbReference>
<feature type="signal peptide" evidence="3">
    <location>
        <begin position="1"/>
        <end position="27"/>
    </location>
</feature>